<dbReference type="AlphaFoldDB" id="A0A098LIY9"/>
<sequence length="101" mass="11679">MIVASFEGNRDIIAKTLCVKKDQASNDCQGKCYLKKQLDTESKKTNTLSSDKVSSEIQFIETTFPVHFNLIQISSFDFLPYKKESHLQFHFSFFHPPRQNS</sequence>
<evidence type="ECO:0000313" key="2">
    <source>
        <dbReference type="Proteomes" id="UP000030185"/>
    </source>
</evidence>
<accession>A0A098LIY9</accession>
<gene>
    <name evidence="1" type="ORF">MYP_3362</name>
</gene>
<reference evidence="1 2" key="1">
    <citation type="submission" date="2014-09" db="EMBL/GenBank/DDBJ databases">
        <title>Sporocytophaga myxococcoides PG-01 genome sequencing.</title>
        <authorList>
            <person name="Liu L."/>
            <person name="Gao P.J."/>
            <person name="Chen G.J."/>
            <person name="Wang L.S."/>
        </authorList>
    </citation>
    <scope>NUCLEOTIDE SEQUENCE [LARGE SCALE GENOMIC DNA]</scope>
    <source>
        <strain evidence="1 2">PG-01</strain>
    </source>
</reference>
<organism evidence="1 2">
    <name type="scientific">Sporocytophaga myxococcoides</name>
    <dbReference type="NCBI Taxonomy" id="153721"/>
    <lineage>
        <taxon>Bacteria</taxon>
        <taxon>Pseudomonadati</taxon>
        <taxon>Bacteroidota</taxon>
        <taxon>Cytophagia</taxon>
        <taxon>Cytophagales</taxon>
        <taxon>Cytophagaceae</taxon>
        <taxon>Sporocytophaga</taxon>
    </lineage>
</organism>
<evidence type="ECO:0000313" key="1">
    <source>
        <dbReference type="EMBL" id="GAL86133.1"/>
    </source>
</evidence>
<keyword evidence="2" id="KW-1185">Reference proteome</keyword>
<comment type="caution">
    <text evidence="1">The sequence shown here is derived from an EMBL/GenBank/DDBJ whole genome shotgun (WGS) entry which is preliminary data.</text>
</comment>
<name>A0A098LIY9_9BACT</name>
<dbReference type="EMBL" id="BBLT01000006">
    <property type="protein sequence ID" value="GAL86133.1"/>
    <property type="molecule type" value="Genomic_DNA"/>
</dbReference>
<protein>
    <submittedName>
        <fullName evidence="1">Uncharacterized protein</fullName>
    </submittedName>
</protein>
<dbReference type="Proteomes" id="UP000030185">
    <property type="component" value="Unassembled WGS sequence"/>
</dbReference>
<proteinExistence type="predicted"/>